<feature type="non-terminal residue" evidence="2">
    <location>
        <position position="62"/>
    </location>
</feature>
<name>A0A5D0HNT3_9FLAO</name>
<evidence type="ECO:0000256" key="1">
    <source>
        <dbReference type="SAM" id="SignalP"/>
    </source>
</evidence>
<organism evidence="2 3">
    <name type="scientific">Seonamhaeicola marinus</name>
    <dbReference type="NCBI Taxonomy" id="1912246"/>
    <lineage>
        <taxon>Bacteria</taxon>
        <taxon>Pseudomonadati</taxon>
        <taxon>Bacteroidota</taxon>
        <taxon>Flavobacteriia</taxon>
        <taxon>Flavobacteriales</taxon>
        <taxon>Flavobacteriaceae</taxon>
    </lineage>
</organism>
<gene>
    <name evidence="2" type="ORF">FUA24_17275</name>
</gene>
<keyword evidence="3" id="KW-1185">Reference proteome</keyword>
<reference evidence="2 3" key="1">
    <citation type="submission" date="2019-08" db="EMBL/GenBank/DDBJ databases">
        <title>Seonamhaeicola sediminis sp. nov., isolated from marine sediment.</title>
        <authorList>
            <person name="Cao W.R."/>
        </authorList>
    </citation>
    <scope>NUCLEOTIDE SEQUENCE [LARGE SCALE GENOMIC DNA]</scope>
    <source>
        <strain evidence="2 3">B011</strain>
    </source>
</reference>
<comment type="caution">
    <text evidence="2">The sequence shown here is derived from an EMBL/GenBank/DDBJ whole genome shotgun (WGS) entry which is preliminary data.</text>
</comment>
<feature type="chain" id="PRO_5022808138" evidence="1">
    <location>
        <begin position="21"/>
        <end position="62"/>
    </location>
</feature>
<feature type="signal peptide" evidence="1">
    <location>
        <begin position="1"/>
        <end position="20"/>
    </location>
</feature>
<dbReference type="EMBL" id="VSDQ01000709">
    <property type="protein sequence ID" value="TYA72610.1"/>
    <property type="molecule type" value="Genomic_DNA"/>
</dbReference>
<evidence type="ECO:0000313" key="2">
    <source>
        <dbReference type="EMBL" id="TYA72610.1"/>
    </source>
</evidence>
<sequence>MKLNSILTVVLLTTITTLSAQTINKFDDNGKRHGIWKKNFEGTKVLRYQGKFKHGKEIDTFQ</sequence>
<dbReference type="AlphaFoldDB" id="A0A5D0HNT3"/>
<keyword evidence="1" id="KW-0732">Signal</keyword>
<protein>
    <submittedName>
        <fullName evidence="2">Toxin-antitoxin system YwqK family antitoxin</fullName>
    </submittedName>
</protein>
<evidence type="ECO:0000313" key="3">
    <source>
        <dbReference type="Proteomes" id="UP000323930"/>
    </source>
</evidence>
<dbReference type="Proteomes" id="UP000323930">
    <property type="component" value="Unassembled WGS sequence"/>
</dbReference>
<proteinExistence type="predicted"/>
<accession>A0A5D0HNT3</accession>